<dbReference type="InterPro" id="IPR029068">
    <property type="entry name" value="Glyas_Bleomycin-R_OHBP_Dase"/>
</dbReference>
<evidence type="ECO:0000256" key="2">
    <source>
        <dbReference type="ARBA" id="ARBA00030892"/>
    </source>
</evidence>
<evidence type="ECO:0000313" key="8">
    <source>
        <dbReference type="Proteomes" id="UP001596011"/>
    </source>
</evidence>
<reference evidence="8" key="1">
    <citation type="journal article" date="2019" name="Int. J. Syst. Evol. Microbiol.">
        <title>The Global Catalogue of Microorganisms (GCM) 10K type strain sequencing project: providing services to taxonomists for standard genome sequencing and annotation.</title>
        <authorList>
            <consortium name="The Broad Institute Genomics Platform"/>
            <consortium name="The Broad Institute Genome Sequencing Center for Infectious Disease"/>
            <person name="Wu L."/>
            <person name="Ma J."/>
        </authorList>
    </citation>
    <scope>NUCLEOTIDE SEQUENCE [LARGE SCALE GENOMIC DNA]</scope>
    <source>
        <strain evidence="8">CCUG 42722</strain>
    </source>
</reference>
<dbReference type="RefSeq" id="WP_377132907.1">
    <property type="nucleotide sequence ID" value="NZ_JBHSFI010000002.1"/>
</dbReference>
<evidence type="ECO:0000256" key="4">
    <source>
        <dbReference type="ARBA" id="ARBA00033298"/>
    </source>
</evidence>
<evidence type="ECO:0000256" key="5">
    <source>
        <dbReference type="SAM" id="MobiDB-lite"/>
    </source>
</evidence>
<proteinExistence type="predicted"/>
<name>A0ABV9HBW6_9MICO</name>
<dbReference type="PROSITE" id="PS51819">
    <property type="entry name" value="VOC"/>
    <property type="match status" value="1"/>
</dbReference>
<dbReference type="EMBL" id="JBHSFI010000002">
    <property type="protein sequence ID" value="MFC4627607.1"/>
    <property type="molecule type" value="Genomic_DNA"/>
</dbReference>
<feature type="region of interest" description="Disordered" evidence="5">
    <location>
        <begin position="91"/>
        <end position="111"/>
    </location>
</feature>
<dbReference type="InterPro" id="IPR037523">
    <property type="entry name" value="VOC_core"/>
</dbReference>
<dbReference type="Proteomes" id="UP001596011">
    <property type="component" value="Unassembled WGS sequence"/>
</dbReference>
<sequence length="137" mass="14678">MKTLFVSYRVTDLVRSLDFYTALGYTELGVVDIGNGSRLVLLQFPGEPAASLELVHRPDGGRVDVGSGFDHLAIQVDDLVATQEHLAAAGLEPGPVEYPGGPDGPKTSWLTDPDGYRLELVEWPPGRPDGITAADFS</sequence>
<dbReference type="Pfam" id="PF00903">
    <property type="entry name" value="Glyoxalase"/>
    <property type="match status" value="1"/>
</dbReference>
<evidence type="ECO:0000259" key="6">
    <source>
        <dbReference type="PROSITE" id="PS51819"/>
    </source>
</evidence>
<accession>A0ABV9HBW6</accession>
<evidence type="ECO:0000256" key="1">
    <source>
        <dbReference type="ARBA" id="ARBA00030291"/>
    </source>
</evidence>
<evidence type="ECO:0000313" key="7">
    <source>
        <dbReference type="EMBL" id="MFC4627607.1"/>
    </source>
</evidence>
<dbReference type="PANTHER" id="PTHR46036:SF5">
    <property type="entry name" value="LACTOYLGLUTATHIONE LYASE"/>
    <property type="match status" value="1"/>
</dbReference>
<comment type="caution">
    <text evidence="7">The sequence shown here is derived from an EMBL/GenBank/DDBJ whole genome shotgun (WGS) entry which is preliminary data.</text>
</comment>
<dbReference type="Gene3D" id="3.10.180.10">
    <property type="entry name" value="2,3-Dihydroxybiphenyl 1,2-Dioxygenase, domain 1"/>
    <property type="match status" value="1"/>
</dbReference>
<dbReference type="SUPFAM" id="SSF54593">
    <property type="entry name" value="Glyoxalase/Bleomycin resistance protein/Dihydroxybiphenyl dioxygenase"/>
    <property type="match status" value="1"/>
</dbReference>
<feature type="domain" description="VOC" evidence="6">
    <location>
        <begin position="2"/>
        <end position="123"/>
    </location>
</feature>
<protein>
    <recommendedName>
        <fullName evidence="2">Aldoketomutase</fullName>
    </recommendedName>
    <alternativeName>
        <fullName evidence="1">Ketone-aldehyde mutase</fullName>
    </alternativeName>
    <alternativeName>
        <fullName evidence="3">Methylglyoxalase</fullName>
    </alternativeName>
    <alternativeName>
        <fullName evidence="4">S-D-lactoylglutathione methylglyoxal lyase</fullName>
    </alternativeName>
</protein>
<gene>
    <name evidence="7" type="ORF">ACFO6V_05125</name>
</gene>
<dbReference type="PANTHER" id="PTHR46036">
    <property type="entry name" value="LACTOYLGLUTATHIONE LYASE"/>
    <property type="match status" value="1"/>
</dbReference>
<keyword evidence="8" id="KW-1185">Reference proteome</keyword>
<dbReference type="InterPro" id="IPR004360">
    <property type="entry name" value="Glyas_Fos-R_dOase_dom"/>
</dbReference>
<evidence type="ECO:0000256" key="3">
    <source>
        <dbReference type="ARBA" id="ARBA00032460"/>
    </source>
</evidence>
<organism evidence="7 8">
    <name type="scientific">Promicromonospora alba</name>
    <dbReference type="NCBI Taxonomy" id="1616110"/>
    <lineage>
        <taxon>Bacteria</taxon>
        <taxon>Bacillati</taxon>
        <taxon>Actinomycetota</taxon>
        <taxon>Actinomycetes</taxon>
        <taxon>Micrococcales</taxon>
        <taxon>Promicromonosporaceae</taxon>
        <taxon>Promicromonospora</taxon>
    </lineage>
</organism>